<dbReference type="Gene3D" id="2.30.29.30">
    <property type="entry name" value="Pleckstrin-homology domain (PH domain)/Phosphotyrosine-binding domain (PTB)"/>
    <property type="match status" value="1"/>
</dbReference>
<dbReference type="Proteomes" id="UP000037460">
    <property type="component" value="Unassembled WGS sequence"/>
</dbReference>
<proteinExistence type="predicted"/>
<dbReference type="SMART" id="SM00233">
    <property type="entry name" value="PH"/>
    <property type="match status" value="1"/>
</dbReference>
<protein>
    <recommendedName>
        <fullName evidence="2">PH domain-containing protein</fullName>
    </recommendedName>
</protein>
<gene>
    <name evidence="3" type="ORF">Ctob_015135</name>
</gene>
<reference evidence="4" key="1">
    <citation type="journal article" date="2015" name="PLoS Genet.">
        <title>Genome Sequence and Transcriptome Analyses of Chrysochromulina tobin: Metabolic Tools for Enhanced Algal Fitness in the Prominent Order Prymnesiales (Haptophyceae).</title>
        <authorList>
            <person name="Hovde B.T."/>
            <person name="Deodato C.R."/>
            <person name="Hunsperger H.M."/>
            <person name="Ryken S.A."/>
            <person name="Yost W."/>
            <person name="Jha R.K."/>
            <person name="Patterson J."/>
            <person name="Monnat R.J. Jr."/>
            <person name="Barlow S.B."/>
            <person name="Starkenburg S.R."/>
            <person name="Cattolico R.A."/>
        </authorList>
    </citation>
    <scope>NUCLEOTIDE SEQUENCE</scope>
    <source>
        <strain evidence="4">CCMP291</strain>
    </source>
</reference>
<dbReference type="InterPro" id="IPR001849">
    <property type="entry name" value="PH_domain"/>
</dbReference>
<feature type="region of interest" description="Disordered" evidence="1">
    <location>
        <begin position="204"/>
        <end position="404"/>
    </location>
</feature>
<organism evidence="3 4">
    <name type="scientific">Chrysochromulina tobinii</name>
    <dbReference type="NCBI Taxonomy" id="1460289"/>
    <lineage>
        <taxon>Eukaryota</taxon>
        <taxon>Haptista</taxon>
        <taxon>Haptophyta</taxon>
        <taxon>Prymnesiophyceae</taxon>
        <taxon>Prymnesiales</taxon>
        <taxon>Chrysochromulinaceae</taxon>
        <taxon>Chrysochromulina</taxon>
    </lineage>
</organism>
<accession>A0A0M0K1F6</accession>
<name>A0A0M0K1F6_9EUKA</name>
<dbReference type="SUPFAM" id="SSF50729">
    <property type="entry name" value="PH domain-like"/>
    <property type="match status" value="1"/>
</dbReference>
<keyword evidence="4" id="KW-1185">Reference proteome</keyword>
<evidence type="ECO:0000259" key="2">
    <source>
        <dbReference type="PROSITE" id="PS50003"/>
    </source>
</evidence>
<evidence type="ECO:0000313" key="4">
    <source>
        <dbReference type="Proteomes" id="UP000037460"/>
    </source>
</evidence>
<feature type="compositionally biased region" description="Low complexity" evidence="1">
    <location>
        <begin position="288"/>
        <end position="301"/>
    </location>
</feature>
<feature type="compositionally biased region" description="Polar residues" evidence="1">
    <location>
        <begin position="209"/>
        <end position="231"/>
    </location>
</feature>
<dbReference type="Pfam" id="PF00169">
    <property type="entry name" value="PH"/>
    <property type="match status" value="1"/>
</dbReference>
<dbReference type="AlphaFoldDB" id="A0A0M0K1F6"/>
<feature type="compositionally biased region" description="Acidic residues" evidence="1">
    <location>
        <begin position="378"/>
        <end position="390"/>
    </location>
</feature>
<feature type="compositionally biased region" description="Basic and acidic residues" evidence="1">
    <location>
        <begin position="30"/>
        <end position="41"/>
    </location>
</feature>
<evidence type="ECO:0000256" key="1">
    <source>
        <dbReference type="SAM" id="MobiDB-lite"/>
    </source>
</evidence>
<evidence type="ECO:0000313" key="3">
    <source>
        <dbReference type="EMBL" id="KOO32223.1"/>
    </source>
</evidence>
<sequence length="429" mass="46594">MTFGQRARAGDIDRPSGGVIGMLVRSASFGRREKPSRRPDPPTETEESSHSPTDSRSGTPEADRIVKSNFVEKTEPKPIMTDRQFGWLQKKHHRSGGWAKRYFYVDETRGTLSYAKSVMSVTKKVTPSAVLPLADVTSIEALDDDPCTFVIKCPPIHLTVAAVSPKEAKVWMTQLELRAQVWREKQNAKQPVATAEMLQAMLRRPASGAGSSVRSEADGDSSTTPSLLSSRDVSHEPSRAASPEGDAGHSVGADPLQPRPARATLEWDSGDEDVEPDRVNSANRADGPRASPPMRSAAPVPLSQIIANDDDDDDEAQEVDIVREAEEARERVRQQSARQRAERAPPTLAVEDESAEAQGAAPDEVAGRLPSPGVDRWDDGDDDWGDEEEDPRTAPAAPVSPRVVSGVLSAPGIVADENFAEDNWDNDEE</sequence>
<comment type="caution">
    <text evidence="3">The sequence shown here is derived from an EMBL/GenBank/DDBJ whole genome shotgun (WGS) entry which is preliminary data.</text>
</comment>
<feature type="region of interest" description="Disordered" evidence="1">
    <location>
        <begin position="1"/>
        <end position="63"/>
    </location>
</feature>
<dbReference type="EMBL" id="JWZX01001824">
    <property type="protein sequence ID" value="KOO32223.1"/>
    <property type="molecule type" value="Genomic_DNA"/>
</dbReference>
<feature type="domain" description="PH" evidence="2">
    <location>
        <begin position="81"/>
        <end position="180"/>
    </location>
</feature>
<dbReference type="CDD" id="cd00821">
    <property type="entry name" value="PH"/>
    <property type="match status" value="1"/>
</dbReference>
<feature type="compositionally biased region" description="Basic and acidic residues" evidence="1">
    <location>
        <begin position="320"/>
        <end position="343"/>
    </location>
</feature>
<dbReference type="InterPro" id="IPR011993">
    <property type="entry name" value="PH-like_dom_sf"/>
</dbReference>
<feature type="compositionally biased region" description="Acidic residues" evidence="1">
    <location>
        <begin position="308"/>
        <end position="318"/>
    </location>
</feature>
<dbReference type="PROSITE" id="PS50003">
    <property type="entry name" value="PH_DOMAIN"/>
    <property type="match status" value="1"/>
</dbReference>